<dbReference type="EMBL" id="GFDF01003064">
    <property type="protein sequence ID" value="JAV11020.1"/>
    <property type="molecule type" value="Transcribed_RNA"/>
</dbReference>
<accession>A0A1L8DX32</accession>
<evidence type="ECO:0000256" key="1">
    <source>
        <dbReference type="ARBA" id="ARBA00004567"/>
    </source>
</evidence>
<keyword evidence="5" id="KW-0811">Translocation</keyword>
<keyword evidence="4 5" id="KW-0539">Nucleus</keyword>
<evidence type="ECO:0000313" key="6">
    <source>
        <dbReference type="EMBL" id="JAV11020.1"/>
    </source>
</evidence>
<dbReference type="AlphaFoldDB" id="A0A1L8DX32"/>
<keyword evidence="5" id="KW-0509">mRNA transport</keyword>
<evidence type="ECO:0000256" key="4">
    <source>
        <dbReference type="ARBA" id="ARBA00023242"/>
    </source>
</evidence>
<dbReference type="GO" id="GO:0016973">
    <property type="term" value="P:poly(A)+ mRNA export from nucleus"/>
    <property type="evidence" value="ECO:0007669"/>
    <property type="project" value="TreeGrafter"/>
</dbReference>
<keyword evidence="3 5" id="KW-0906">Nuclear pore complex</keyword>
<organism evidence="6">
    <name type="scientific">Nyssomyia neivai</name>
    <dbReference type="NCBI Taxonomy" id="330878"/>
    <lineage>
        <taxon>Eukaryota</taxon>
        <taxon>Metazoa</taxon>
        <taxon>Ecdysozoa</taxon>
        <taxon>Arthropoda</taxon>
        <taxon>Hexapoda</taxon>
        <taxon>Insecta</taxon>
        <taxon>Pterygota</taxon>
        <taxon>Neoptera</taxon>
        <taxon>Endopterygota</taxon>
        <taxon>Diptera</taxon>
        <taxon>Nematocera</taxon>
        <taxon>Psychodoidea</taxon>
        <taxon>Psychodidae</taxon>
        <taxon>Nyssomyia</taxon>
    </lineage>
</organism>
<evidence type="ECO:0000256" key="5">
    <source>
        <dbReference type="RuleBase" id="RU364035"/>
    </source>
</evidence>
<evidence type="ECO:0000256" key="2">
    <source>
        <dbReference type="ARBA" id="ARBA00010186"/>
    </source>
</evidence>
<dbReference type="Pfam" id="PF04097">
    <property type="entry name" value="Nic96"/>
    <property type="match status" value="1"/>
</dbReference>
<dbReference type="GO" id="GO:0005643">
    <property type="term" value="C:nuclear pore"/>
    <property type="evidence" value="ECO:0007669"/>
    <property type="project" value="UniProtKB-SubCell"/>
</dbReference>
<dbReference type="PANTHER" id="PTHR11225:SF4">
    <property type="entry name" value="NUCLEAR PORE COMPLEX PROTEIN NUP93"/>
    <property type="match status" value="1"/>
</dbReference>
<dbReference type="GO" id="GO:0006606">
    <property type="term" value="P:protein import into nucleus"/>
    <property type="evidence" value="ECO:0007669"/>
    <property type="project" value="TreeGrafter"/>
</dbReference>
<dbReference type="InterPro" id="IPR007231">
    <property type="entry name" value="Nucleoporin_int_Nup93/Nic96"/>
</dbReference>
<keyword evidence="5" id="KW-0653">Protein transport</keyword>
<comment type="subcellular location">
    <subcellularLocation>
        <location evidence="1 5">Nucleus</location>
        <location evidence="1 5">Nuclear pore complex</location>
    </subcellularLocation>
</comment>
<sequence>MDFNSLVQQAQRLTNEVQNTEDIPRMERTLPQVLLAAQELHSRVTQSEMGSQDAQAHIMLGSKGIDLPKITQKLETLSSRKTFEPLEPIADTDIQSFLRNEKENAILSVIEEVHKDTYKSAQKQKWDHIVSEWRQEKVKLMNALIGPSQGWIEIQKGPEQTILNETSVTGRSCLSSQEMAYAKEVLEYNRVVIEGVLRPNLVQKFSMVAEEFNDAKITEMWEIVKYMVNVMPAPRNQDPLRQRAQSGQLVQQAKKYLEHRYKVYMSTVVAEHLREAQLGGVPNTFSLVSAYVRLKFRDVDNLNNIGLQDGRIDGKPIWPLIFYCLRCGDIQAALKFLEFIGPGYEDVAQVLDEKLRKPDQRISPKLEQQIRMQYKRQIRNATDPFKRVVYCILGSCDIHEQHQDIAKTSDDFLWIQLSLIQLKAEANQEILTYSGLQNMILEQYGEKHFNANEQPHLYFQVLALTGQFEVAIEFLSRFERFRPHAVHIALALSELGMLGGSRDVRQPLLSVDTEDPPPLRRLNLARLVMLYVKKFEITDPAEAIQYFFFLRNLVDSDGRNLFLLSVTDLAMECGEYDLIFGKIQVNGIRSRGLIDQFESVQVDPKAAFQMVADELVKKGIFENAIKMYDLAENHEQVLNYTSILLSQVVSQASKRGSLRERIQLAARDFKERYDIDEVKCDPKTVSTFVILYDLLKFFDEYHEKKYQLALETLNNINVVPFTMADLDSCLRNFKELRVEVCKVYPDILRATMDILYSQYRSIKGKGAQTPFSPSMSGESALVRLREHAKALTSMGATIPYRMPGDTNNQLVQTEILMH</sequence>
<name>A0A1L8DX32_9DIPT</name>
<proteinExistence type="inferred from homology"/>
<reference evidence="6" key="1">
    <citation type="submission" date="2016-12" db="EMBL/GenBank/DDBJ databases">
        <title>An insight into the sialome and mialome of the sand fly, Nyssomyia neivai.</title>
        <authorList>
            <person name="Sebastian V."/>
            <person name="Goulart T.M."/>
            <person name="Oliveira W."/>
            <person name="Calvo E."/>
            <person name="Oliveira L.F."/>
            <person name="Pinto M.C."/>
            <person name="Rosselino A.M."/>
            <person name="Ribeiro J.M."/>
        </authorList>
    </citation>
    <scope>NUCLEOTIDE SEQUENCE</scope>
</reference>
<evidence type="ECO:0000256" key="3">
    <source>
        <dbReference type="ARBA" id="ARBA00023132"/>
    </source>
</evidence>
<dbReference type="PANTHER" id="PTHR11225">
    <property type="entry name" value="NUCLEAR PORE COMPLEX PROTEIN NUP93 NUCLEOPORIN NUP93 DEAD EYE PROTEIN"/>
    <property type="match status" value="1"/>
</dbReference>
<keyword evidence="5" id="KW-0813">Transport</keyword>
<protein>
    <recommendedName>
        <fullName evidence="5">Nuclear pore protein</fullName>
    </recommendedName>
</protein>
<comment type="similarity">
    <text evidence="2 5">Belongs to the nucleoporin interacting component (NIC) family.</text>
</comment>
<keyword evidence="5" id="KW-0472">Membrane</keyword>
<dbReference type="GO" id="GO:0017056">
    <property type="term" value="F:structural constituent of nuclear pore"/>
    <property type="evidence" value="ECO:0007669"/>
    <property type="project" value="InterPro"/>
</dbReference>